<dbReference type="AlphaFoldDB" id="A0A1U7GU52"/>
<dbReference type="EMBL" id="MRCA01000017">
    <property type="protein sequence ID" value="OKH11548.1"/>
    <property type="molecule type" value="Genomic_DNA"/>
</dbReference>
<dbReference type="Proteomes" id="UP000186391">
    <property type="component" value="Unassembled WGS sequence"/>
</dbReference>
<name>A0A1U7GU52_9CYAN</name>
<gene>
    <name evidence="1" type="ORF">NIES592_21125</name>
</gene>
<keyword evidence="2" id="KW-1185">Reference proteome</keyword>
<organism evidence="1 2">
    <name type="scientific">Fischerella major NIES-592</name>
    <dbReference type="NCBI Taxonomy" id="210994"/>
    <lineage>
        <taxon>Bacteria</taxon>
        <taxon>Bacillati</taxon>
        <taxon>Cyanobacteriota</taxon>
        <taxon>Cyanophyceae</taxon>
        <taxon>Nostocales</taxon>
        <taxon>Hapalosiphonaceae</taxon>
        <taxon>Fischerella</taxon>
    </lineage>
</organism>
<reference evidence="1 2" key="1">
    <citation type="submission" date="2016-11" db="EMBL/GenBank/DDBJ databases">
        <title>Draft Genome Sequences of Nine Cyanobacterial Strains from Diverse Habitats.</title>
        <authorList>
            <person name="Zhu T."/>
            <person name="Hou S."/>
            <person name="Lu X."/>
            <person name="Hess W.R."/>
        </authorList>
    </citation>
    <scope>NUCLEOTIDE SEQUENCE [LARGE SCALE GENOMIC DNA]</scope>
    <source>
        <strain evidence="1 2">NIES-592</strain>
    </source>
</reference>
<sequence length="62" mass="6947">MPFTLSFKRHVVLNEETFKGKLAYLSPTFCMNFDGGVKDEVVIGSQEGNFFICLKTPSKVLS</sequence>
<accession>A0A1U7GU52</accession>
<evidence type="ECO:0000313" key="1">
    <source>
        <dbReference type="EMBL" id="OKH11548.1"/>
    </source>
</evidence>
<protein>
    <submittedName>
        <fullName evidence="1">Uncharacterized protein</fullName>
    </submittedName>
</protein>
<comment type="caution">
    <text evidence="1">The sequence shown here is derived from an EMBL/GenBank/DDBJ whole genome shotgun (WGS) entry which is preliminary data.</text>
</comment>
<evidence type="ECO:0000313" key="2">
    <source>
        <dbReference type="Proteomes" id="UP000186391"/>
    </source>
</evidence>
<proteinExistence type="predicted"/>